<dbReference type="EMBL" id="QXFU01005979">
    <property type="protein sequence ID" value="KAE8962419.1"/>
    <property type="molecule type" value="Genomic_DNA"/>
</dbReference>
<gene>
    <name evidence="2" type="ORF">PR002_g29602</name>
</gene>
<dbReference type="Proteomes" id="UP000435112">
    <property type="component" value="Unassembled WGS sequence"/>
</dbReference>
<dbReference type="AlphaFoldDB" id="A0A6A3GZB0"/>
<name>A0A6A3GZB0_9STRA</name>
<sequence length="62" mass="6698">MLVVGIQPPFSSAFLPSMIDGVWKGCSMALDSEEGFAARPREAQSRSGCTQRTPGFDFLQMG</sequence>
<protein>
    <submittedName>
        <fullName evidence="2">Uncharacterized protein</fullName>
    </submittedName>
</protein>
<evidence type="ECO:0000313" key="2">
    <source>
        <dbReference type="EMBL" id="KAE8962419.1"/>
    </source>
</evidence>
<reference evidence="2 3" key="1">
    <citation type="submission" date="2018-09" db="EMBL/GenBank/DDBJ databases">
        <title>Genomic investigation of the strawberry pathogen Phytophthora fragariae indicates pathogenicity is determined by transcriptional variation in three key races.</title>
        <authorList>
            <person name="Adams T.M."/>
            <person name="Armitage A.D."/>
            <person name="Sobczyk M.K."/>
            <person name="Bates H.J."/>
            <person name="Dunwell J.M."/>
            <person name="Nellist C.F."/>
            <person name="Harrison R.J."/>
        </authorList>
    </citation>
    <scope>NUCLEOTIDE SEQUENCE [LARGE SCALE GENOMIC DNA]</scope>
    <source>
        <strain evidence="2 3">SCRP324</strain>
    </source>
</reference>
<organism evidence="2 3">
    <name type="scientific">Phytophthora rubi</name>
    <dbReference type="NCBI Taxonomy" id="129364"/>
    <lineage>
        <taxon>Eukaryota</taxon>
        <taxon>Sar</taxon>
        <taxon>Stramenopiles</taxon>
        <taxon>Oomycota</taxon>
        <taxon>Peronosporomycetes</taxon>
        <taxon>Peronosporales</taxon>
        <taxon>Peronosporaceae</taxon>
        <taxon>Phytophthora</taxon>
    </lineage>
</organism>
<feature type="region of interest" description="Disordered" evidence="1">
    <location>
        <begin position="39"/>
        <end position="62"/>
    </location>
</feature>
<evidence type="ECO:0000313" key="3">
    <source>
        <dbReference type="Proteomes" id="UP000435112"/>
    </source>
</evidence>
<comment type="caution">
    <text evidence="2">The sequence shown here is derived from an EMBL/GenBank/DDBJ whole genome shotgun (WGS) entry which is preliminary data.</text>
</comment>
<evidence type="ECO:0000256" key="1">
    <source>
        <dbReference type="SAM" id="MobiDB-lite"/>
    </source>
</evidence>
<proteinExistence type="predicted"/>
<accession>A0A6A3GZB0</accession>